<dbReference type="Proteomes" id="UP001164653">
    <property type="component" value="Chromosome"/>
</dbReference>
<dbReference type="AlphaFoldDB" id="A0A9E8NDF3"/>
<keyword evidence="3" id="KW-1185">Reference proteome</keyword>
<dbReference type="RefSeq" id="WP_244824593.1">
    <property type="nucleotide sequence ID" value="NZ_CP112998.1"/>
</dbReference>
<dbReference type="InterPro" id="IPR019262">
    <property type="entry name" value="DUF2272"/>
</dbReference>
<accession>A0A9E8NDF3</accession>
<name>A0A9E8NDF3_9BACT</name>
<sequence>MDLRVNTPEANLRIEPNTSKAPLAILPVGHLVTMNGPLAGASGDWQPCSTFIDGHQLNGFVHASLLRTPINAEVDRLIETAGKEYKDFLFGKRNENHPESKSRIDAYWASVPLAPKPVSVAWSAVFISFVVREALLTKSFKFSQRHTTYFSDSKTAFLNNDASRAYWAVRLNNRILEVGDLVGYFRTGLACGNAAHSYDDLPGDFCSHSDVVVAIRNNIAFTIGGNVSQTVKVKEVPLTATGKIAVGNQRILVMQRNF</sequence>
<evidence type="ECO:0000313" key="2">
    <source>
        <dbReference type="EMBL" id="WAC12446.1"/>
    </source>
</evidence>
<dbReference type="Pfam" id="PF10030">
    <property type="entry name" value="DUF2272"/>
    <property type="match status" value="1"/>
</dbReference>
<proteinExistence type="predicted"/>
<feature type="domain" description="DUF2272" evidence="1">
    <location>
        <begin position="118"/>
        <end position="252"/>
    </location>
</feature>
<reference evidence="2" key="1">
    <citation type="submission" date="2022-11" db="EMBL/GenBank/DDBJ databases">
        <title>Dyadobacter pollutisoli sp. nov., isolated from plastic dumped soil.</title>
        <authorList>
            <person name="Kim J.M."/>
            <person name="Kim K.R."/>
            <person name="Lee J.K."/>
            <person name="Hao L."/>
            <person name="Jeon C.O."/>
        </authorList>
    </citation>
    <scope>NUCLEOTIDE SEQUENCE</scope>
    <source>
        <strain evidence="2">U1</strain>
    </source>
</reference>
<dbReference type="EMBL" id="CP112998">
    <property type="protein sequence ID" value="WAC12446.1"/>
    <property type="molecule type" value="Genomic_DNA"/>
</dbReference>
<dbReference type="KEGG" id="dpf:ON006_00500"/>
<evidence type="ECO:0000259" key="1">
    <source>
        <dbReference type="Pfam" id="PF10030"/>
    </source>
</evidence>
<gene>
    <name evidence="2" type="ORF">ON006_00500</name>
</gene>
<organism evidence="2 3">
    <name type="scientific">Dyadobacter pollutisoli</name>
    <dbReference type="NCBI Taxonomy" id="2910158"/>
    <lineage>
        <taxon>Bacteria</taxon>
        <taxon>Pseudomonadati</taxon>
        <taxon>Bacteroidota</taxon>
        <taxon>Cytophagia</taxon>
        <taxon>Cytophagales</taxon>
        <taxon>Spirosomataceae</taxon>
        <taxon>Dyadobacter</taxon>
    </lineage>
</organism>
<protein>
    <submittedName>
        <fullName evidence="2">DUF2272 domain-containing protein</fullName>
    </submittedName>
</protein>
<evidence type="ECO:0000313" key="3">
    <source>
        <dbReference type="Proteomes" id="UP001164653"/>
    </source>
</evidence>